<dbReference type="AlphaFoldDB" id="A0A7J6VY70"/>
<comment type="caution">
    <text evidence="1">The sequence shown here is derived from an EMBL/GenBank/DDBJ whole genome shotgun (WGS) entry which is preliminary data.</text>
</comment>
<dbReference type="EMBL" id="JABWDY010024654">
    <property type="protein sequence ID" value="KAF5190076.1"/>
    <property type="molecule type" value="Genomic_DNA"/>
</dbReference>
<proteinExistence type="predicted"/>
<sequence>MVLSEFTATQSFCHEAHKQENKMFILTFREGTTPWALYRTVRVNPHSHWPPNLHKLLRLGDGGFTLAYNNRNNGTYNKKLEVQPNYPIQIRSN</sequence>
<organism evidence="1 2">
    <name type="scientific">Thalictrum thalictroides</name>
    <name type="common">Rue-anemone</name>
    <name type="synonym">Anemone thalictroides</name>
    <dbReference type="NCBI Taxonomy" id="46969"/>
    <lineage>
        <taxon>Eukaryota</taxon>
        <taxon>Viridiplantae</taxon>
        <taxon>Streptophyta</taxon>
        <taxon>Embryophyta</taxon>
        <taxon>Tracheophyta</taxon>
        <taxon>Spermatophyta</taxon>
        <taxon>Magnoliopsida</taxon>
        <taxon>Ranunculales</taxon>
        <taxon>Ranunculaceae</taxon>
        <taxon>Thalictroideae</taxon>
        <taxon>Thalictrum</taxon>
    </lineage>
</organism>
<evidence type="ECO:0000313" key="2">
    <source>
        <dbReference type="Proteomes" id="UP000554482"/>
    </source>
</evidence>
<protein>
    <submittedName>
        <fullName evidence="1">Uncharacterized protein</fullName>
    </submittedName>
</protein>
<name>A0A7J6VY70_THATH</name>
<gene>
    <name evidence="1" type="ORF">FRX31_020335</name>
</gene>
<accession>A0A7J6VY70</accession>
<dbReference type="Proteomes" id="UP000554482">
    <property type="component" value="Unassembled WGS sequence"/>
</dbReference>
<keyword evidence="2" id="KW-1185">Reference proteome</keyword>
<evidence type="ECO:0000313" key="1">
    <source>
        <dbReference type="EMBL" id="KAF5190076.1"/>
    </source>
</evidence>
<reference evidence="1 2" key="1">
    <citation type="submission" date="2020-06" db="EMBL/GenBank/DDBJ databases">
        <title>Transcriptomic and genomic resources for Thalictrum thalictroides and T. hernandezii: Facilitating candidate gene discovery in an emerging model plant lineage.</title>
        <authorList>
            <person name="Arias T."/>
            <person name="Riano-Pachon D.M."/>
            <person name="Di Stilio V.S."/>
        </authorList>
    </citation>
    <scope>NUCLEOTIDE SEQUENCE [LARGE SCALE GENOMIC DNA]</scope>
    <source>
        <strain evidence="2">cv. WT478/WT964</strain>
        <tissue evidence="1">Leaves</tissue>
    </source>
</reference>